<dbReference type="PANTHER" id="PTHR24148">
    <property type="entry name" value="ANKYRIN REPEAT DOMAIN-CONTAINING PROTEIN 39 HOMOLOG-RELATED"/>
    <property type="match status" value="1"/>
</dbReference>
<dbReference type="EMBL" id="ML977310">
    <property type="protein sequence ID" value="KAF2122739.1"/>
    <property type="molecule type" value="Genomic_DNA"/>
</dbReference>
<accession>A0A6A5ZTB5</accession>
<dbReference type="PANTHER" id="PTHR24148:SF64">
    <property type="entry name" value="HETEROKARYON INCOMPATIBILITY DOMAIN-CONTAINING PROTEIN"/>
    <property type="match status" value="1"/>
</dbReference>
<dbReference type="AlphaFoldDB" id="A0A6A5ZTB5"/>
<protein>
    <submittedName>
        <fullName evidence="2">Heterokaryon incompatibility protein-domain-containing protein</fullName>
    </submittedName>
</protein>
<feature type="non-terminal residue" evidence="2">
    <location>
        <position position="1"/>
    </location>
</feature>
<dbReference type="Proteomes" id="UP000799770">
    <property type="component" value="Unassembled WGS sequence"/>
</dbReference>
<dbReference type="OrthoDB" id="2157530at2759"/>
<keyword evidence="3" id="KW-1185">Reference proteome</keyword>
<name>A0A6A5ZTB5_9PLEO</name>
<gene>
    <name evidence="2" type="ORF">BDV96DRAFT_681381</name>
</gene>
<sequence>MSKKERGWVGLCSSKFIRPFLNNLERLGQLRGIIPRWQRSYHTMQRPYRTGGSKLFDLFPLSQTEPKVLLNSDVVEWKQGFDGTTPNKVDNTPSSTAPTVFEDIDSEGSIEDSSHDQFGDLFPEEELKGSNLVVTDVTALQHEDEGNLGDWPRRLLHVPSLTSFEWAPGNVYGRYSSPEYAALSYTWGRWMHISDEKPEIEGLPIQGITWAVPKVLPTLFTVDQFRCAIESCTKRRRQPDLEFIWLDIACINQNENSIEGALEIGRQAKIFGRASQTFVWLAGNDLHTPTDSNDLSEEVRFLITYSPFADGFLPFGAGNTENPEWRAAECRQEIIDQLEEDSRHFARTNEATQAITKYPWFSSLWTLQEAFLTPDSNILDLNGRPIRDIDGVMPTLRDILRAVRGWYDTCTALNNIRNAIQAPRSYPEEVFKQLAEKYGLDALSSHNPMLLYAQARHRVASRTEDRVYGIMQVFRFRLGRSSISWNKMQTFSLPDLELQLGVSLAASFPILSQLHVHSRVVTGRQAWRVSHTSMSPGWDTEVPFRLHSRHLPSVAAQLSVKEIRIVDPSTSNLTNRVFHGFFQGKTCAFDVLSKYWTGPPGDFSNLQRDLGFEFQIALDKSSLFTKEKLGIPWTTWQVPRGQPQIDLLVAMMRQFLETKVKAKVLMLGGGQSAKITLYGVVVIECHDEQLGTWWARIGICNWDVPPPDPVRAGRKSRHWQHSPTLAGESEDWTYEEGLFG</sequence>
<proteinExistence type="predicted"/>
<feature type="domain" description="Heterokaryon incompatibility" evidence="1">
    <location>
        <begin position="180"/>
        <end position="369"/>
    </location>
</feature>
<organism evidence="2 3">
    <name type="scientific">Lophiotrema nucula</name>
    <dbReference type="NCBI Taxonomy" id="690887"/>
    <lineage>
        <taxon>Eukaryota</taxon>
        <taxon>Fungi</taxon>
        <taxon>Dikarya</taxon>
        <taxon>Ascomycota</taxon>
        <taxon>Pezizomycotina</taxon>
        <taxon>Dothideomycetes</taxon>
        <taxon>Pleosporomycetidae</taxon>
        <taxon>Pleosporales</taxon>
        <taxon>Lophiotremataceae</taxon>
        <taxon>Lophiotrema</taxon>
    </lineage>
</organism>
<dbReference type="InterPro" id="IPR052895">
    <property type="entry name" value="HetReg/Transcr_Mod"/>
</dbReference>
<evidence type="ECO:0000259" key="1">
    <source>
        <dbReference type="Pfam" id="PF06985"/>
    </source>
</evidence>
<dbReference type="InterPro" id="IPR010730">
    <property type="entry name" value="HET"/>
</dbReference>
<evidence type="ECO:0000313" key="3">
    <source>
        <dbReference type="Proteomes" id="UP000799770"/>
    </source>
</evidence>
<evidence type="ECO:0000313" key="2">
    <source>
        <dbReference type="EMBL" id="KAF2122739.1"/>
    </source>
</evidence>
<reference evidence="2" key="1">
    <citation type="journal article" date="2020" name="Stud. Mycol.">
        <title>101 Dothideomycetes genomes: a test case for predicting lifestyles and emergence of pathogens.</title>
        <authorList>
            <person name="Haridas S."/>
            <person name="Albert R."/>
            <person name="Binder M."/>
            <person name="Bloem J."/>
            <person name="Labutti K."/>
            <person name="Salamov A."/>
            <person name="Andreopoulos B."/>
            <person name="Baker S."/>
            <person name="Barry K."/>
            <person name="Bills G."/>
            <person name="Bluhm B."/>
            <person name="Cannon C."/>
            <person name="Castanera R."/>
            <person name="Culley D."/>
            <person name="Daum C."/>
            <person name="Ezra D."/>
            <person name="Gonzalez J."/>
            <person name="Henrissat B."/>
            <person name="Kuo A."/>
            <person name="Liang C."/>
            <person name="Lipzen A."/>
            <person name="Lutzoni F."/>
            <person name="Magnuson J."/>
            <person name="Mondo S."/>
            <person name="Nolan M."/>
            <person name="Ohm R."/>
            <person name="Pangilinan J."/>
            <person name="Park H.-J."/>
            <person name="Ramirez L."/>
            <person name="Alfaro M."/>
            <person name="Sun H."/>
            <person name="Tritt A."/>
            <person name="Yoshinaga Y."/>
            <person name="Zwiers L.-H."/>
            <person name="Turgeon B."/>
            <person name="Goodwin S."/>
            <person name="Spatafora J."/>
            <person name="Crous P."/>
            <person name="Grigoriev I."/>
        </authorList>
    </citation>
    <scope>NUCLEOTIDE SEQUENCE</scope>
    <source>
        <strain evidence="2">CBS 627.86</strain>
    </source>
</reference>
<dbReference type="Pfam" id="PF06985">
    <property type="entry name" value="HET"/>
    <property type="match status" value="1"/>
</dbReference>